<dbReference type="PROSITE" id="PS51778">
    <property type="entry name" value="VAST"/>
    <property type="match status" value="1"/>
</dbReference>
<keyword evidence="6" id="KW-1185">Reference proteome</keyword>
<evidence type="ECO:0000256" key="1">
    <source>
        <dbReference type="ARBA" id="ARBA00004370"/>
    </source>
</evidence>
<dbReference type="Pfam" id="PF16016">
    <property type="entry name" value="VASt"/>
    <property type="match status" value="1"/>
</dbReference>
<reference evidence="5" key="1">
    <citation type="submission" date="2016-10" db="EMBL/GenBank/DDBJ databases">
        <authorList>
            <person name="Benchimol M."/>
            <person name="Almeida L.G."/>
            <person name="Vasconcelos A.T."/>
            <person name="Perreira-Neves A."/>
            <person name="Rosa I.A."/>
            <person name="Tasca T."/>
            <person name="Bogo M.R."/>
            <person name="de Souza W."/>
        </authorList>
    </citation>
    <scope>NUCLEOTIDE SEQUENCE [LARGE SCALE GENOMIC DNA]</scope>
    <source>
        <strain evidence="5">K</strain>
    </source>
</reference>
<proteinExistence type="predicted"/>
<organism evidence="5 6">
    <name type="scientific">Tritrichomonas foetus</name>
    <dbReference type="NCBI Taxonomy" id="1144522"/>
    <lineage>
        <taxon>Eukaryota</taxon>
        <taxon>Metamonada</taxon>
        <taxon>Parabasalia</taxon>
        <taxon>Tritrichomonadida</taxon>
        <taxon>Tritrichomonadidae</taxon>
        <taxon>Tritrichomonas</taxon>
    </lineage>
</organism>
<comment type="caution">
    <text evidence="5">The sequence shown here is derived from an EMBL/GenBank/DDBJ whole genome shotgun (WGS) entry which is preliminary data.</text>
</comment>
<evidence type="ECO:0000313" key="6">
    <source>
        <dbReference type="Proteomes" id="UP000179807"/>
    </source>
</evidence>
<dbReference type="EMBL" id="MLAK01000804">
    <property type="protein sequence ID" value="OHT04162.1"/>
    <property type="molecule type" value="Genomic_DNA"/>
</dbReference>
<feature type="domain" description="VASt" evidence="4">
    <location>
        <begin position="182"/>
        <end position="346"/>
    </location>
</feature>
<comment type="subcellular location">
    <subcellularLocation>
        <location evidence="1">Membrane</location>
    </subcellularLocation>
</comment>
<dbReference type="RefSeq" id="XP_068357298.1">
    <property type="nucleotide sequence ID" value="XM_068493132.1"/>
</dbReference>
<evidence type="ECO:0000259" key="4">
    <source>
        <dbReference type="PROSITE" id="PS51778"/>
    </source>
</evidence>
<keyword evidence="3" id="KW-1133">Transmembrane helix</keyword>
<dbReference type="Proteomes" id="UP000179807">
    <property type="component" value="Unassembled WGS sequence"/>
</dbReference>
<name>A0A1J4JZP8_9EUKA</name>
<keyword evidence="3" id="KW-0812">Transmembrane</keyword>
<evidence type="ECO:0000313" key="5">
    <source>
        <dbReference type="EMBL" id="OHT04162.1"/>
    </source>
</evidence>
<dbReference type="GeneID" id="94827836"/>
<dbReference type="GO" id="GO:0016020">
    <property type="term" value="C:membrane"/>
    <property type="evidence" value="ECO:0007669"/>
    <property type="project" value="UniProtKB-SubCell"/>
</dbReference>
<sequence>MIYWSLLFREDHKWSILFKYKKVNIFDETERFLRKYEKLIVISIEIFFSLTDKTFITISMTRPADAITAFNCFLVQKVSHHGSLCLFPKHLVFMYSNGELDKDANFEYTAISELIVETRLAHAMNNLEIRVGDQSFLFSGLHEAQAVKDLITLLQQTISTPKITYGFAHSDDNKVQWQDLENPILLCSITIPANIATVMAQIESKDSFFELLNWAGNEEIVMSEWVEKDGFKERIIDYNKLVVLPVLGKNLIKVSETHRLFDLGNKKAIVVISDLGKTPYADCFDPIVQMFFEDNGDKVEFVVKFEMLWSSEPFVKSIIQTKTTDEIRATYTQFGKQLVTELGGSTEEAENNEEENAEDDFSKTRKIYKISIIILIIFLLATILFKYFYKGKRLQANWQLYQILVKLLMATMFFMLLIFF</sequence>
<protein>
    <recommendedName>
        <fullName evidence="4">VASt domain-containing protein</fullName>
    </recommendedName>
</protein>
<feature type="transmembrane region" description="Helical" evidence="3">
    <location>
        <begin position="400"/>
        <end position="419"/>
    </location>
</feature>
<evidence type="ECO:0000256" key="2">
    <source>
        <dbReference type="ARBA" id="ARBA00023136"/>
    </source>
</evidence>
<dbReference type="OrthoDB" id="10497384at2759"/>
<dbReference type="AlphaFoldDB" id="A0A1J4JZP8"/>
<keyword evidence="2 3" id="KW-0472">Membrane</keyword>
<dbReference type="VEuPathDB" id="TrichDB:TRFO_06493"/>
<evidence type="ECO:0000256" key="3">
    <source>
        <dbReference type="SAM" id="Phobius"/>
    </source>
</evidence>
<gene>
    <name evidence="5" type="ORF">TRFO_06493</name>
</gene>
<feature type="transmembrane region" description="Helical" evidence="3">
    <location>
        <begin position="367"/>
        <end position="388"/>
    </location>
</feature>
<accession>A0A1J4JZP8</accession>
<dbReference type="InterPro" id="IPR031968">
    <property type="entry name" value="VASt"/>
</dbReference>